<dbReference type="CDD" id="cd03858">
    <property type="entry name" value="M14_CP_N-E_like"/>
    <property type="match status" value="1"/>
</dbReference>
<dbReference type="SUPFAM" id="SSF49464">
    <property type="entry name" value="Carboxypeptidase regulatory domain-like"/>
    <property type="match status" value="1"/>
</dbReference>
<dbReference type="AlphaFoldDB" id="A0A7E4V2U8"/>
<keyword evidence="11" id="KW-0325">Glycoprotein</keyword>
<dbReference type="PANTHER" id="PTHR11532">
    <property type="entry name" value="PROTEASE M14 CARBOXYPEPTIDASE"/>
    <property type="match status" value="1"/>
</dbReference>
<keyword evidence="8" id="KW-0378">Hydrolase</keyword>
<evidence type="ECO:0000256" key="5">
    <source>
        <dbReference type="ARBA" id="ARBA00022670"/>
    </source>
</evidence>
<evidence type="ECO:0000256" key="4">
    <source>
        <dbReference type="ARBA" id="ARBA00022525"/>
    </source>
</evidence>
<keyword evidence="9" id="KW-0862">Zinc</keyword>
<dbReference type="PROSITE" id="PS52035">
    <property type="entry name" value="PEPTIDASE_M14"/>
    <property type="match status" value="1"/>
</dbReference>
<dbReference type="SUPFAM" id="SSF53187">
    <property type="entry name" value="Zn-dependent exopeptidases"/>
    <property type="match status" value="1"/>
</dbReference>
<dbReference type="PROSITE" id="PS00132">
    <property type="entry name" value="CARBOXYPEPT_ZN_1"/>
    <property type="match status" value="1"/>
</dbReference>
<evidence type="ECO:0000256" key="13">
    <source>
        <dbReference type="SAM" id="SignalP"/>
    </source>
</evidence>
<dbReference type="CDD" id="cd11308">
    <property type="entry name" value="Peptidase_M14NE-CP-C_like"/>
    <property type="match status" value="1"/>
</dbReference>
<comment type="similarity">
    <text evidence="3 12">Belongs to the peptidase M14 family.</text>
</comment>
<evidence type="ECO:0000256" key="1">
    <source>
        <dbReference type="ARBA" id="ARBA00001947"/>
    </source>
</evidence>
<dbReference type="GO" id="GO:0005615">
    <property type="term" value="C:extracellular space"/>
    <property type="evidence" value="ECO:0007669"/>
    <property type="project" value="TreeGrafter"/>
</dbReference>
<keyword evidence="4" id="KW-0964">Secreted</keyword>
<protein>
    <submittedName>
        <fullName evidence="16">Peptidase_M14 domain-containing protein</fullName>
    </submittedName>
</protein>
<dbReference type="Gene3D" id="3.40.630.10">
    <property type="entry name" value="Zn peptidases"/>
    <property type="match status" value="1"/>
</dbReference>
<dbReference type="GO" id="GO:0006518">
    <property type="term" value="P:peptide metabolic process"/>
    <property type="evidence" value="ECO:0007669"/>
    <property type="project" value="TreeGrafter"/>
</dbReference>
<evidence type="ECO:0000256" key="6">
    <source>
        <dbReference type="ARBA" id="ARBA00022723"/>
    </source>
</evidence>
<keyword evidence="6" id="KW-0479">Metal-binding</keyword>
<name>A0A7E4V2U8_PANRE</name>
<evidence type="ECO:0000259" key="14">
    <source>
        <dbReference type="PROSITE" id="PS52035"/>
    </source>
</evidence>
<dbReference type="Gene3D" id="2.60.40.1120">
    <property type="entry name" value="Carboxypeptidase-like, regulatory domain"/>
    <property type="match status" value="1"/>
</dbReference>
<reference evidence="16" key="2">
    <citation type="submission" date="2020-10" db="UniProtKB">
        <authorList>
            <consortium name="WormBaseParasite"/>
        </authorList>
    </citation>
    <scope>IDENTIFICATION</scope>
</reference>
<dbReference type="SMART" id="SM00631">
    <property type="entry name" value="Zn_pept"/>
    <property type="match status" value="1"/>
</dbReference>
<dbReference type="InterPro" id="IPR008969">
    <property type="entry name" value="CarboxyPept-like_regulatory"/>
</dbReference>
<keyword evidence="10" id="KW-0482">Metalloprotease</keyword>
<dbReference type="InterPro" id="IPR057246">
    <property type="entry name" value="CARBOXYPEPT_ZN_1"/>
</dbReference>
<feature type="signal peptide" evidence="13">
    <location>
        <begin position="1"/>
        <end position="21"/>
    </location>
</feature>
<sequence length="501" mass="56232">MAGRQFSVICLILTFATIVQCLFPFSSSSPKKDDEWTHYHNQDALEAKFGELAQKCPKHTRLYTIGKSVEGRDLIVIEFSSHPGTHEALKPEVKYIGNMHGNEAVGRELLIKLADTLCNGLVNKDSEIVKLINSTNIHILPSMNPDGFELAYNTAKEDRGWLIGRSNAHGIDLNRNFPDLDSLFYYFENMQVPRYDHLLELFNDKHKYEPEVYAVGQWTISLPFVLSANLHEGDLVANYPFDASRTGSQQQYSKSPDDKTFRYLAESYASNHAHMAKNDHAPCDGTASNAFARQGGVTNGAKWYSVSGGMQDFNYLATNAFEITLELSCEKFPDGKLLPQLWEDNKKSLFEFIWQAHIGIKGLITDVNTHKPIANAVVWVRNATSTNGPIRHPVTSWFTGDYFRLLTPGSYEVAVEADGYETGTATVNVTNAKRGQAQILNFALAPLQIEPLPQQPQEPQQLEEIENNQVESDMLSQAELDELEQVISNMPDEEQQPVLVN</sequence>
<dbReference type="WBParaSite" id="Pan_g15534.t1">
    <property type="protein sequence ID" value="Pan_g15534.t1"/>
    <property type="gene ID" value="Pan_g15534"/>
</dbReference>
<evidence type="ECO:0000313" key="15">
    <source>
        <dbReference type="Proteomes" id="UP000492821"/>
    </source>
</evidence>
<evidence type="ECO:0000256" key="2">
    <source>
        <dbReference type="ARBA" id="ARBA00004613"/>
    </source>
</evidence>
<dbReference type="InterPro" id="IPR050753">
    <property type="entry name" value="Peptidase_M14_domain"/>
</dbReference>
<dbReference type="GO" id="GO:0008270">
    <property type="term" value="F:zinc ion binding"/>
    <property type="evidence" value="ECO:0007669"/>
    <property type="project" value="InterPro"/>
</dbReference>
<dbReference type="InterPro" id="IPR000834">
    <property type="entry name" value="Peptidase_M14"/>
</dbReference>
<dbReference type="GO" id="GO:0016485">
    <property type="term" value="P:protein processing"/>
    <property type="evidence" value="ECO:0007669"/>
    <property type="project" value="TreeGrafter"/>
</dbReference>
<feature type="chain" id="PRO_5028888608" evidence="13">
    <location>
        <begin position="22"/>
        <end position="501"/>
    </location>
</feature>
<dbReference type="FunFam" id="3.40.630.10:FF:000013">
    <property type="entry name" value="carboxypeptidase N catalytic chain"/>
    <property type="match status" value="1"/>
</dbReference>
<dbReference type="Proteomes" id="UP000492821">
    <property type="component" value="Unassembled WGS sequence"/>
</dbReference>
<feature type="domain" description="Peptidase M14" evidence="14">
    <location>
        <begin position="38"/>
        <end position="356"/>
    </location>
</feature>
<keyword evidence="5" id="KW-0645">Protease</keyword>
<dbReference type="FunFam" id="2.60.40.1120:FF:000019">
    <property type="entry name" value="Carboxypeptidase D"/>
    <property type="match status" value="1"/>
</dbReference>
<evidence type="ECO:0000256" key="3">
    <source>
        <dbReference type="ARBA" id="ARBA00005988"/>
    </source>
</evidence>
<dbReference type="Pfam" id="PF00246">
    <property type="entry name" value="Peptidase_M14"/>
    <property type="match status" value="1"/>
</dbReference>
<evidence type="ECO:0000256" key="11">
    <source>
        <dbReference type="ARBA" id="ARBA00023180"/>
    </source>
</evidence>
<evidence type="ECO:0000256" key="7">
    <source>
        <dbReference type="ARBA" id="ARBA00022729"/>
    </source>
</evidence>
<evidence type="ECO:0000256" key="9">
    <source>
        <dbReference type="ARBA" id="ARBA00022833"/>
    </source>
</evidence>
<keyword evidence="7 13" id="KW-0732">Signal</keyword>
<feature type="active site" description="Proton donor/acceptor" evidence="12">
    <location>
        <position position="326"/>
    </location>
</feature>
<evidence type="ECO:0000256" key="8">
    <source>
        <dbReference type="ARBA" id="ARBA00022801"/>
    </source>
</evidence>
<evidence type="ECO:0000313" key="16">
    <source>
        <dbReference type="WBParaSite" id="Pan_g15534.t1"/>
    </source>
</evidence>
<evidence type="ECO:0000256" key="12">
    <source>
        <dbReference type="PROSITE-ProRule" id="PRU01379"/>
    </source>
</evidence>
<dbReference type="Pfam" id="PF13620">
    <property type="entry name" value="CarboxypepD_reg"/>
    <property type="match status" value="1"/>
</dbReference>
<proteinExistence type="inferred from homology"/>
<keyword evidence="15" id="KW-1185">Reference proteome</keyword>
<dbReference type="PRINTS" id="PR00765">
    <property type="entry name" value="CRBOXYPTASEA"/>
</dbReference>
<evidence type="ECO:0000256" key="10">
    <source>
        <dbReference type="ARBA" id="ARBA00023049"/>
    </source>
</evidence>
<comment type="cofactor">
    <cofactor evidence="1">
        <name>Zn(2+)</name>
        <dbReference type="ChEBI" id="CHEBI:29105"/>
    </cofactor>
</comment>
<accession>A0A7E4V2U8</accession>
<organism evidence="15 16">
    <name type="scientific">Panagrellus redivivus</name>
    <name type="common">Microworm</name>
    <dbReference type="NCBI Taxonomy" id="6233"/>
    <lineage>
        <taxon>Eukaryota</taxon>
        <taxon>Metazoa</taxon>
        <taxon>Ecdysozoa</taxon>
        <taxon>Nematoda</taxon>
        <taxon>Chromadorea</taxon>
        <taxon>Rhabditida</taxon>
        <taxon>Tylenchina</taxon>
        <taxon>Panagrolaimomorpha</taxon>
        <taxon>Panagrolaimoidea</taxon>
        <taxon>Panagrolaimidae</taxon>
        <taxon>Panagrellus</taxon>
    </lineage>
</organism>
<reference evidence="15" key="1">
    <citation type="journal article" date="2013" name="Genetics">
        <title>The draft genome and transcriptome of Panagrellus redivivus are shaped by the harsh demands of a free-living lifestyle.</title>
        <authorList>
            <person name="Srinivasan J."/>
            <person name="Dillman A.R."/>
            <person name="Macchietto M.G."/>
            <person name="Heikkinen L."/>
            <person name="Lakso M."/>
            <person name="Fracchia K.M."/>
            <person name="Antoshechkin I."/>
            <person name="Mortazavi A."/>
            <person name="Wong G."/>
            <person name="Sternberg P.W."/>
        </authorList>
    </citation>
    <scope>NUCLEOTIDE SEQUENCE [LARGE SCALE GENOMIC DNA]</scope>
    <source>
        <strain evidence="15">MT8872</strain>
    </source>
</reference>
<comment type="subcellular location">
    <subcellularLocation>
        <location evidence="2">Secreted</location>
    </subcellularLocation>
</comment>
<dbReference type="PANTHER" id="PTHR11532:SF93">
    <property type="entry name" value="CARBOXYPEPTIDASE E"/>
    <property type="match status" value="1"/>
</dbReference>
<dbReference type="GO" id="GO:0004181">
    <property type="term" value="F:metallocarboxypeptidase activity"/>
    <property type="evidence" value="ECO:0007669"/>
    <property type="project" value="InterPro"/>
</dbReference>